<proteinExistence type="predicted"/>
<keyword evidence="2" id="KW-1133">Transmembrane helix</keyword>
<evidence type="ECO:0000313" key="3">
    <source>
        <dbReference type="EMBL" id="AGK95191.1"/>
    </source>
</evidence>
<feature type="transmembrane region" description="Helical" evidence="2">
    <location>
        <begin position="12"/>
        <end position="33"/>
    </location>
</feature>
<keyword evidence="2" id="KW-0812">Transmembrane</keyword>
<keyword evidence="4" id="KW-1185">Reference proteome</keyword>
<keyword evidence="2" id="KW-0472">Membrane</keyword>
<organism evidence="3 4">
    <name type="scientific">Clostridium pasteurianum BC1</name>
    <dbReference type="NCBI Taxonomy" id="86416"/>
    <lineage>
        <taxon>Bacteria</taxon>
        <taxon>Bacillati</taxon>
        <taxon>Bacillota</taxon>
        <taxon>Clostridia</taxon>
        <taxon>Eubacteriales</taxon>
        <taxon>Clostridiaceae</taxon>
        <taxon>Clostridium</taxon>
    </lineage>
</organism>
<reference evidence="3 4" key="1">
    <citation type="submission" date="2012-01" db="EMBL/GenBank/DDBJ databases">
        <title>Complete sequence of chromosome of Clostridium pasteurianum BC1.</title>
        <authorList>
            <consortium name="US DOE Joint Genome Institute"/>
            <person name="Lucas S."/>
            <person name="Han J."/>
            <person name="Lapidus A."/>
            <person name="Cheng J.-F."/>
            <person name="Goodwin L."/>
            <person name="Pitluck S."/>
            <person name="Peters L."/>
            <person name="Mikhailova N."/>
            <person name="Teshima H."/>
            <person name="Detter J.C."/>
            <person name="Han C."/>
            <person name="Tapia R."/>
            <person name="Land M."/>
            <person name="Hauser L."/>
            <person name="Kyrpides N."/>
            <person name="Ivanova N."/>
            <person name="Pagani I."/>
            <person name="Dunn J."/>
            <person name="Taghavi S."/>
            <person name="Francis A."/>
            <person name="van der Lelie D."/>
            <person name="Woyke T."/>
        </authorList>
    </citation>
    <scope>NUCLEOTIDE SEQUENCE [LARGE SCALE GENOMIC DNA]</scope>
    <source>
        <strain evidence="3 4">BC1</strain>
    </source>
</reference>
<dbReference type="AlphaFoldDB" id="R4K079"/>
<keyword evidence="1" id="KW-0175">Coiled coil</keyword>
<evidence type="ECO:0000256" key="2">
    <source>
        <dbReference type="SAM" id="Phobius"/>
    </source>
</evidence>
<sequence length="343" mass="39769">MKNKSKKIYIININGIAYFIIFSILIAVVIWFISKGMQDVNISIPLTKAYSVDQANAINALANNATGRINNTIAVSAIFFTVIVASISVFQFVKIKDFDKIKENILINTAEIEEKIKESNLEIVNLRDEYMKLDILRQNLEFRNARLQVELNDLKIDKCLSGKGYWVKELRDLLNSNIKLGDEFKNLLSKSELSELYFQLGKSYIATCDIYETYIYMKKILKKSLELIKDSNEDNQKIDTYKLMIDMEQTRGNYEEVAKILDDMGNLLEKDIEENLWLLANLNGACGWDKIDQCIKILDQLDFYYGVKCVEYIKRYDEDGSFNELKTNEKFKNKLYSIIGKNE</sequence>
<protein>
    <submittedName>
        <fullName evidence="3">Uncharacterized protein</fullName>
    </submittedName>
</protein>
<dbReference type="HOGENOM" id="CLU_808227_0_0_9"/>
<dbReference type="PATRIC" id="fig|86416.3.peg.84"/>
<dbReference type="KEGG" id="cpas:Clopa_0091"/>
<evidence type="ECO:0000313" key="4">
    <source>
        <dbReference type="Proteomes" id="UP000013523"/>
    </source>
</evidence>
<dbReference type="EMBL" id="CP003261">
    <property type="protein sequence ID" value="AGK95191.1"/>
    <property type="molecule type" value="Genomic_DNA"/>
</dbReference>
<dbReference type="OrthoDB" id="9849459at2"/>
<accession>R4K079</accession>
<name>R4K079_CLOPA</name>
<dbReference type="Proteomes" id="UP000013523">
    <property type="component" value="Chromosome"/>
</dbReference>
<feature type="coiled-coil region" evidence="1">
    <location>
        <begin position="109"/>
        <end position="157"/>
    </location>
</feature>
<gene>
    <name evidence="3" type="ORF">Clopa_0091</name>
</gene>
<dbReference type="RefSeq" id="WP_015613518.1">
    <property type="nucleotide sequence ID" value="NC_021182.1"/>
</dbReference>
<feature type="transmembrane region" description="Helical" evidence="2">
    <location>
        <begin position="73"/>
        <end position="93"/>
    </location>
</feature>
<evidence type="ECO:0000256" key="1">
    <source>
        <dbReference type="SAM" id="Coils"/>
    </source>
</evidence>